<dbReference type="PANTHER" id="PTHR42109">
    <property type="entry name" value="UNPLACED GENOMIC SCAFFOLD UM_SCAF_CONTIG_1.265, WHOLE GENOME SHOTGUN SEQUENCE"/>
    <property type="match status" value="1"/>
</dbReference>
<feature type="transmembrane region" description="Helical" evidence="1">
    <location>
        <begin position="39"/>
        <end position="61"/>
    </location>
</feature>
<feature type="transmembrane region" description="Helical" evidence="1">
    <location>
        <begin position="112"/>
        <end position="130"/>
    </location>
</feature>
<feature type="transmembrane region" description="Helical" evidence="1">
    <location>
        <begin position="181"/>
        <end position="205"/>
    </location>
</feature>
<evidence type="ECO:0000313" key="4">
    <source>
        <dbReference type="Proteomes" id="UP001220324"/>
    </source>
</evidence>
<dbReference type="Pfam" id="PF24800">
    <property type="entry name" value="DUF7702"/>
    <property type="match status" value="1"/>
</dbReference>
<keyword evidence="4" id="KW-1185">Reference proteome</keyword>
<gene>
    <name evidence="3" type="ORF">N7494_010535</name>
</gene>
<feature type="transmembrane region" description="Helical" evidence="1">
    <location>
        <begin position="67"/>
        <end position="91"/>
    </location>
</feature>
<reference evidence="3 4" key="1">
    <citation type="journal article" date="2023" name="IMA Fungus">
        <title>Comparative genomic study of the Penicillium genus elucidates a diverse pangenome and 15 lateral gene transfer events.</title>
        <authorList>
            <person name="Petersen C."/>
            <person name="Sorensen T."/>
            <person name="Nielsen M.R."/>
            <person name="Sondergaard T.E."/>
            <person name="Sorensen J.L."/>
            <person name="Fitzpatrick D.A."/>
            <person name="Frisvad J.C."/>
            <person name="Nielsen K.L."/>
        </authorList>
    </citation>
    <scope>NUCLEOTIDE SEQUENCE [LARGE SCALE GENOMIC DNA]</scope>
    <source>
        <strain evidence="3 4">IBT 35679</strain>
    </source>
</reference>
<proteinExistence type="predicted"/>
<keyword evidence="1" id="KW-1133">Transmembrane helix</keyword>
<feature type="domain" description="DUF7702" evidence="2">
    <location>
        <begin position="4"/>
        <end position="244"/>
    </location>
</feature>
<comment type="caution">
    <text evidence="3">The sequence shown here is derived from an EMBL/GenBank/DDBJ whole genome shotgun (WGS) entry which is preliminary data.</text>
</comment>
<protein>
    <recommendedName>
        <fullName evidence="2">DUF7702 domain-containing protein</fullName>
    </recommendedName>
</protein>
<evidence type="ECO:0000256" key="1">
    <source>
        <dbReference type="SAM" id="Phobius"/>
    </source>
</evidence>
<keyword evidence="1" id="KW-0472">Membrane</keyword>
<keyword evidence="1" id="KW-0812">Transmembrane</keyword>
<sequence>MGKIDYSNGISILQLIIYFPAIFVSIFLVFRHGIRTNSGFIFLTVFTLLRIIGACCDLATIDNSSTALYTTYAVTSSIGLTPMLMACSGLLSRADGSIKKVTGHGLPELPTFRAFRLLNIVALILCITGITLNMGDSGEIKPSIEAKIGMVLYIVAWVFMILLLGILNARRGGLEPGESRTLLAVAISSPFILVRVIYGVLVWFLDNKTFGMVGGNETVTLVMSVLMEFAVVITILGIGVTLRVRGSEHQVLDKERGLQSQWPIQSSRS</sequence>
<accession>A0AAD6CI91</accession>
<organism evidence="3 4">
    <name type="scientific">Penicillium frequentans</name>
    <dbReference type="NCBI Taxonomy" id="3151616"/>
    <lineage>
        <taxon>Eukaryota</taxon>
        <taxon>Fungi</taxon>
        <taxon>Dikarya</taxon>
        <taxon>Ascomycota</taxon>
        <taxon>Pezizomycotina</taxon>
        <taxon>Eurotiomycetes</taxon>
        <taxon>Eurotiomycetidae</taxon>
        <taxon>Eurotiales</taxon>
        <taxon>Aspergillaceae</taxon>
        <taxon>Penicillium</taxon>
    </lineage>
</organism>
<dbReference type="EMBL" id="JAQIZZ010000008">
    <property type="protein sequence ID" value="KAJ5523885.1"/>
    <property type="molecule type" value="Genomic_DNA"/>
</dbReference>
<evidence type="ECO:0000313" key="3">
    <source>
        <dbReference type="EMBL" id="KAJ5523885.1"/>
    </source>
</evidence>
<name>A0AAD6CI91_9EURO</name>
<evidence type="ECO:0000259" key="2">
    <source>
        <dbReference type="Pfam" id="PF24800"/>
    </source>
</evidence>
<dbReference type="Proteomes" id="UP001220324">
    <property type="component" value="Unassembled WGS sequence"/>
</dbReference>
<dbReference type="AlphaFoldDB" id="A0AAD6CI91"/>
<dbReference type="PANTHER" id="PTHR42109:SF2">
    <property type="entry name" value="INTEGRAL MEMBRANE PROTEIN"/>
    <property type="match status" value="1"/>
</dbReference>
<feature type="transmembrane region" description="Helical" evidence="1">
    <location>
        <begin position="150"/>
        <end position="169"/>
    </location>
</feature>
<dbReference type="InterPro" id="IPR056119">
    <property type="entry name" value="DUF7702"/>
</dbReference>
<feature type="transmembrane region" description="Helical" evidence="1">
    <location>
        <begin position="225"/>
        <end position="244"/>
    </location>
</feature>
<feature type="transmembrane region" description="Helical" evidence="1">
    <location>
        <begin position="12"/>
        <end position="30"/>
    </location>
</feature>